<gene>
    <name evidence="10" type="ordered locus">MTR_7g108420</name>
</gene>
<dbReference type="InterPro" id="IPR015421">
    <property type="entry name" value="PyrdxlP-dep_Trfase_major"/>
</dbReference>
<evidence type="ECO:0000256" key="6">
    <source>
        <dbReference type="ARBA" id="ARBA00022898"/>
    </source>
</evidence>
<dbReference type="Gene3D" id="3.40.640.10">
    <property type="entry name" value="Type I PLP-dependent aspartate aminotransferase-like (Major domain)"/>
    <property type="match status" value="1"/>
</dbReference>
<sequence length="409" mass="44598">MASENYTSRAVMEALGSCCTNKYSEGSPGNRYYGGNVNIDEIEILCQERALAAIHLDSNKWGVNVQPLSGSPANSAVYDAILEPHDRIMYLDLAHGGHLSHGHMTPTRKVSSTSKYFTTMPYHLDDLTGRIDYHMLAKTASIFRPKLIIAGASAYPRDIDYARMRKVCFDHPTILILIICFSVLFLSGLVAASVLADPFEFSDIVTTTRFALKYLCPRGGMIFFKKESVHGIDLESAINKAVLPGRQGGPHNHTIAGLVVANCRAFANRLIEHQYKLVSGDSNNHLILVDLRPSGIDGARGEKILGMASITLNKNSVPGDKSAQVPGGIRIGTPAMTTRGLGEKEFELIADLIHEGVQISLEAKCLVLGTKVQDFTNFVSSPEFPLGEKVSDLRRKVEALATHYPISGI</sequence>
<name>G7KRT7_MEDTR</name>
<dbReference type="InterPro" id="IPR001085">
    <property type="entry name" value="Ser_HO-MeTrfase"/>
</dbReference>
<dbReference type="InterPro" id="IPR049943">
    <property type="entry name" value="Ser_HO-MeTrfase-like"/>
</dbReference>
<evidence type="ECO:0000256" key="5">
    <source>
        <dbReference type="ARBA" id="ARBA00012256"/>
    </source>
</evidence>
<evidence type="ECO:0000313" key="12">
    <source>
        <dbReference type="Proteomes" id="UP000002051"/>
    </source>
</evidence>
<dbReference type="GO" id="GO:0005739">
    <property type="term" value="C:mitochondrion"/>
    <property type="evidence" value="ECO:0000318"/>
    <property type="project" value="GO_Central"/>
</dbReference>
<dbReference type="GO" id="GO:0046653">
    <property type="term" value="P:tetrahydrofolate metabolic process"/>
    <property type="evidence" value="ECO:0000318"/>
    <property type="project" value="GO_Central"/>
</dbReference>
<evidence type="ECO:0000256" key="1">
    <source>
        <dbReference type="ARBA" id="ARBA00001528"/>
    </source>
</evidence>
<dbReference type="PANTHER" id="PTHR11680:SF63">
    <property type="entry name" value="SERINE HYDROXYMETHYLTRANSFERASE 3, CHLOROPLASTIC"/>
    <property type="match status" value="1"/>
</dbReference>
<accession>G7KRT7</accession>
<dbReference type="EMBL" id="CM001223">
    <property type="protein sequence ID" value="AES82108.2"/>
    <property type="molecule type" value="Genomic_DNA"/>
</dbReference>
<dbReference type="InterPro" id="IPR015424">
    <property type="entry name" value="PyrdxlP-dep_Trfase"/>
</dbReference>
<dbReference type="EnsemblPlants" id="AES82108">
    <property type="protein sequence ID" value="AES82108"/>
    <property type="gene ID" value="MTR_7g108420"/>
</dbReference>
<feature type="modified residue" description="N6-(pyridoxal phosphate)lysine" evidence="7">
    <location>
        <position position="213"/>
    </location>
</feature>
<keyword evidence="6 7" id="KW-0663">Pyridoxal phosphate</keyword>
<reference evidence="10 12" key="2">
    <citation type="journal article" date="2014" name="BMC Genomics">
        <title>An improved genome release (version Mt4.0) for the model legume Medicago truncatula.</title>
        <authorList>
            <person name="Tang H."/>
            <person name="Krishnakumar V."/>
            <person name="Bidwell S."/>
            <person name="Rosen B."/>
            <person name="Chan A."/>
            <person name="Zhou S."/>
            <person name="Gentzbittel L."/>
            <person name="Childs K.L."/>
            <person name="Yandell M."/>
            <person name="Gundlach H."/>
            <person name="Mayer K.F."/>
            <person name="Schwartz D.C."/>
            <person name="Town C.D."/>
        </authorList>
    </citation>
    <scope>GENOME REANNOTATION</scope>
    <source>
        <strain evidence="10">A17</strain>
        <strain evidence="11 12">cv. Jemalong A17</strain>
    </source>
</reference>
<dbReference type="UniPathway" id="UPA00193"/>
<feature type="domain" description="Serine hydroxymethyltransferase-like" evidence="9">
    <location>
        <begin position="1"/>
        <end position="353"/>
    </location>
</feature>
<comment type="cofactor">
    <cofactor evidence="2 7">
        <name>pyridoxal 5'-phosphate</name>
        <dbReference type="ChEBI" id="CHEBI:597326"/>
    </cofactor>
</comment>
<dbReference type="STRING" id="3880.G7KRT7"/>
<evidence type="ECO:0000256" key="3">
    <source>
        <dbReference type="ARBA" id="ARBA00004777"/>
    </source>
</evidence>
<dbReference type="GO" id="GO:0019264">
    <property type="term" value="P:glycine biosynthetic process from serine"/>
    <property type="evidence" value="ECO:0000318"/>
    <property type="project" value="GO_Central"/>
</dbReference>
<evidence type="ECO:0000313" key="10">
    <source>
        <dbReference type="EMBL" id="AES82108.2"/>
    </source>
</evidence>
<reference evidence="10 12" key="1">
    <citation type="journal article" date="2011" name="Nature">
        <title>The Medicago genome provides insight into the evolution of rhizobial symbioses.</title>
        <authorList>
            <person name="Young N.D."/>
            <person name="Debelle F."/>
            <person name="Oldroyd G.E."/>
            <person name="Geurts R."/>
            <person name="Cannon S.B."/>
            <person name="Udvardi M.K."/>
            <person name="Benedito V.A."/>
            <person name="Mayer K.F."/>
            <person name="Gouzy J."/>
            <person name="Schoof H."/>
            <person name="Van de Peer Y."/>
            <person name="Proost S."/>
            <person name="Cook D.R."/>
            <person name="Meyers B.C."/>
            <person name="Spannagl M."/>
            <person name="Cheung F."/>
            <person name="De Mita S."/>
            <person name="Krishnakumar V."/>
            <person name="Gundlach H."/>
            <person name="Zhou S."/>
            <person name="Mudge J."/>
            <person name="Bharti A.K."/>
            <person name="Murray J.D."/>
            <person name="Naoumkina M.A."/>
            <person name="Rosen B."/>
            <person name="Silverstein K.A."/>
            <person name="Tang H."/>
            <person name="Rombauts S."/>
            <person name="Zhao P.X."/>
            <person name="Zhou P."/>
            <person name="Barbe V."/>
            <person name="Bardou P."/>
            <person name="Bechner M."/>
            <person name="Bellec A."/>
            <person name="Berger A."/>
            <person name="Berges H."/>
            <person name="Bidwell S."/>
            <person name="Bisseling T."/>
            <person name="Choisne N."/>
            <person name="Couloux A."/>
            <person name="Denny R."/>
            <person name="Deshpande S."/>
            <person name="Dai X."/>
            <person name="Doyle J.J."/>
            <person name="Dudez A.M."/>
            <person name="Farmer A.D."/>
            <person name="Fouteau S."/>
            <person name="Franken C."/>
            <person name="Gibelin C."/>
            <person name="Gish J."/>
            <person name="Goldstein S."/>
            <person name="Gonzalez A.J."/>
            <person name="Green P.J."/>
            <person name="Hallab A."/>
            <person name="Hartog M."/>
            <person name="Hua A."/>
            <person name="Humphray S.J."/>
            <person name="Jeong D.H."/>
            <person name="Jing Y."/>
            <person name="Jocker A."/>
            <person name="Kenton S.M."/>
            <person name="Kim D.J."/>
            <person name="Klee K."/>
            <person name="Lai H."/>
            <person name="Lang C."/>
            <person name="Lin S."/>
            <person name="Macmil S.L."/>
            <person name="Magdelenat G."/>
            <person name="Matthews L."/>
            <person name="McCorrison J."/>
            <person name="Monaghan E.L."/>
            <person name="Mun J.H."/>
            <person name="Najar F.Z."/>
            <person name="Nicholson C."/>
            <person name="Noirot C."/>
            <person name="O'Bleness M."/>
            <person name="Paule C.R."/>
            <person name="Poulain J."/>
            <person name="Prion F."/>
            <person name="Qin B."/>
            <person name="Qu C."/>
            <person name="Retzel E.F."/>
            <person name="Riddle C."/>
            <person name="Sallet E."/>
            <person name="Samain S."/>
            <person name="Samson N."/>
            <person name="Sanders I."/>
            <person name="Saurat O."/>
            <person name="Scarpelli C."/>
            <person name="Schiex T."/>
            <person name="Segurens B."/>
            <person name="Severin A.J."/>
            <person name="Sherrier D.J."/>
            <person name="Shi R."/>
            <person name="Sims S."/>
            <person name="Singer S.R."/>
            <person name="Sinharoy S."/>
            <person name="Sterck L."/>
            <person name="Viollet A."/>
            <person name="Wang B.B."/>
            <person name="Wang K."/>
            <person name="Wang M."/>
            <person name="Wang X."/>
            <person name="Warfsmann J."/>
            <person name="Weissenbach J."/>
            <person name="White D.D."/>
            <person name="White J.D."/>
            <person name="Wiley G.B."/>
            <person name="Wincker P."/>
            <person name="Xing Y."/>
            <person name="Yang L."/>
            <person name="Yao Z."/>
            <person name="Ying F."/>
            <person name="Zhai J."/>
            <person name="Zhou L."/>
            <person name="Zuber A."/>
            <person name="Denarie J."/>
            <person name="Dixon R.A."/>
            <person name="May G.D."/>
            <person name="Schwartz D.C."/>
            <person name="Rogers J."/>
            <person name="Quetier F."/>
            <person name="Town C.D."/>
            <person name="Roe B.A."/>
        </authorList>
    </citation>
    <scope>NUCLEOTIDE SEQUENCE [LARGE SCALE GENOMIC DNA]</scope>
    <source>
        <strain evidence="10">A17</strain>
        <strain evidence="11 12">cv. Jemalong A17</strain>
    </source>
</reference>
<evidence type="ECO:0000256" key="8">
    <source>
        <dbReference type="SAM" id="Phobius"/>
    </source>
</evidence>
<dbReference type="SUPFAM" id="SSF53383">
    <property type="entry name" value="PLP-dependent transferases"/>
    <property type="match status" value="1"/>
</dbReference>
<keyword evidence="8" id="KW-0472">Membrane</keyword>
<organism evidence="10 12">
    <name type="scientific">Medicago truncatula</name>
    <name type="common">Barrel medic</name>
    <name type="synonym">Medicago tribuloides</name>
    <dbReference type="NCBI Taxonomy" id="3880"/>
    <lineage>
        <taxon>Eukaryota</taxon>
        <taxon>Viridiplantae</taxon>
        <taxon>Streptophyta</taxon>
        <taxon>Embryophyta</taxon>
        <taxon>Tracheophyta</taxon>
        <taxon>Spermatophyta</taxon>
        <taxon>Magnoliopsida</taxon>
        <taxon>eudicotyledons</taxon>
        <taxon>Gunneridae</taxon>
        <taxon>Pentapetalae</taxon>
        <taxon>rosids</taxon>
        <taxon>fabids</taxon>
        <taxon>Fabales</taxon>
        <taxon>Fabaceae</taxon>
        <taxon>Papilionoideae</taxon>
        <taxon>50 kb inversion clade</taxon>
        <taxon>NPAAA clade</taxon>
        <taxon>Hologalegina</taxon>
        <taxon>IRL clade</taxon>
        <taxon>Trifolieae</taxon>
        <taxon>Medicago</taxon>
    </lineage>
</organism>
<dbReference type="eggNOG" id="KOG2467">
    <property type="taxonomic scope" value="Eukaryota"/>
</dbReference>
<dbReference type="EC" id="2.1.2.1" evidence="5"/>
<dbReference type="CDD" id="cd00378">
    <property type="entry name" value="SHMT"/>
    <property type="match status" value="1"/>
</dbReference>
<keyword evidence="8" id="KW-0812">Transmembrane</keyword>
<protein>
    <recommendedName>
        <fullName evidence="5">glycine hydroxymethyltransferase</fullName>
        <ecNumber evidence="5">2.1.2.1</ecNumber>
    </recommendedName>
</protein>
<reference evidence="11" key="3">
    <citation type="submission" date="2015-04" db="UniProtKB">
        <authorList>
            <consortium name="EnsemblPlants"/>
        </authorList>
    </citation>
    <scope>IDENTIFICATION</scope>
    <source>
        <strain evidence="11">cv. Jemalong A17</strain>
    </source>
</reference>
<proteinExistence type="inferred from homology"/>
<comment type="pathway">
    <text evidence="3">One-carbon metabolism; tetrahydrofolate interconversion.</text>
</comment>
<dbReference type="InterPro" id="IPR039429">
    <property type="entry name" value="SHMT-like_dom"/>
</dbReference>
<dbReference type="InterPro" id="IPR015422">
    <property type="entry name" value="PyrdxlP-dep_Trfase_small"/>
</dbReference>
<dbReference type="PANTHER" id="PTHR11680">
    <property type="entry name" value="SERINE HYDROXYMETHYLTRANSFERASE"/>
    <property type="match status" value="1"/>
</dbReference>
<dbReference type="PIRSF" id="PIRSF000412">
    <property type="entry name" value="SHMT"/>
    <property type="match status" value="1"/>
</dbReference>
<feature type="transmembrane region" description="Helical" evidence="8">
    <location>
        <begin position="173"/>
        <end position="196"/>
    </location>
</feature>
<keyword evidence="8" id="KW-1133">Transmembrane helix</keyword>
<evidence type="ECO:0000256" key="2">
    <source>
        <dbReference type="ARBA" id="ARBA00001933"/>
    </source>
</evidence>
<dbReference type="Gene3D" id="3.90.1150.10">
    <property type="entry name" value="Aspartate Aminotransferase, domain 1"/>
    <property type="match status" value="1"/>
</dbReference>
<dbReference type="Proteomes" id="UP000002051">
    <property type="component" value="Unassembled WGS sequence"/>
</dbReference>
<dbReference type="GO" id="GO:0030170">
    <property type="term" value="F:pyridoxal phosphate binding"/>
    <property type="evidence" value="ECO:0000318"/>
    <property type="project" value="GO_Central"/>
</dbReference>
<comment type="similarity">
    <text evidence="4">Belongs to the SHMT family.</text>
</comment>
<dbReference type="Pfam" id="PF00464">
    <property type="entry name" value="SHMT"/>
    <property type="match status" value="1"/>
</dbReference>
<evidence type="ECO:0000313" key="11">
    <source>
        <dbReference type="EnsemblPlants" id="AES82108"/>
    </source>
</evidence>
<comment type="catalytic activity">
    <reaction evidence="1">
        <text>(6R)-5,10-methylene-5,6,7,8-tetrahydrofolate + glycine + H2O = (6S)-5,6,7,8-tetrahydrofolate + L-serine</text>
        <dbReference type="Rhea" id="RHEA:15481"/>
        <dbReference type="ChEBI" id="CHEBI:15377"/>
        <dbReference type="ChEBI" id="CHEBI:15636"/>
        <dbReference type="ChEBI" id="CHEBI:33384"/>
        <dbReference type="ChEBI" id="CHEBI:57305"/>
        <dbReference type="ChEBI" id="CHEBI:57453"/>
        <dbReference type="EC" id="2.1.2.1"/>
    </reaction>
</comment>
<dbReference type="PaxDb" id="3880-AES82108"/>
<evidence type="ECO:0000256" key="7">
    <source>
        <dbReference type="PIRSR" id="PIRSR000412-50"/>
    </source>
</evidence>
<dbReference type="HOGENOM" id="CLU_022477_0_2_1"/>
<evidence type="ECO:0000259" key="9">
    <source>
        <dbReference type="Pfam" id="PF00464"/>
    </source>
</evidence>
<keyword evidence="12" id="KW-1185">Reference proteome</keyword>
<evidence type="ECO:0000256" key="4">
    <source>
        <dbReference type="ARBA" id="ARBA00006376"/>
    </source>
</evidence>
<dbReference type="AlphaFoldDB" id="G7KRT7"/>
<dbReference type="GO" id="GO:0004372">
    <property type="term" value="F:glycine hydroxymethyltransferase activity"/>
    <property type="evidence" value="ECO:0000318"/>
    <property type="project" value="GO_Central"/>
</dbReference>
<accession>A0A0C3WEQ6</accession>
<dbReference type="GO" id="GO:0035999">
    <property type="term" value="P:tetrahydrofolate interconversion"/>
    <property type="evidence" value="ECO:0007669"/>
    <property type="project" value="UniProtKB-UniPathway"/>
</dbReference>